<evidence type="ECO:0000259" key="2">
    <source>
        <dbReference type="Pfam" id="PF13448"/>
    </source>
</evidence>
<dbReference type="NCBIfam" id="TIGR04456">
    <property type="entry name" value="LruC_dom"/>
    <property type="match status" value="1"/>
</dbReference>
<dbReference type="RefSeq" id="WP_149920487.1">
    <property type="nucleotide sequence ID" value="NZ_JBBNHH010000008.1"/>
</dbReference>
<feature type="domain" description="DUF4842" evidence="3">
    <location>
        <begin position="458"/>
        <end position="642"/>
    </location>
</feature>
<evidence type="ECO:0000313" key="5">
    <source>
        <dbReference type="Proteomes" id="UP000448877"/>
    </source>
</evidence>
<evidence type="ECO:0000256" key="1">
    <source>
        <dbReference type="SAM" id="SignalP"/>
    </source>
</evidence>
<feature type="chain" id="PRO_5025042737" evidence="1">
    <location>
        <begin position="25"/>
        <end position="644"/>
    </location>
</feature>
<dbReference type="Pfam" id="PF13448">
    <property type="entry name" value="DUF4114"/>
    <property type="match status" value="1"/>
</dbReference>
<comment type="caution">
    <text evidence="4">The sequence shown here is derived from an EMBL/GenBank/DDBJ whole genome shotgun (WGS) entry which is preliminary data.</text>
</comment>
<sequence length="644" mass="71823">MDRKKMKRVALGALICAFSLSSCADKDVYQGGEGGNDKNTPLSPTEAFDFNMKQEVKVNVDYGFTNDYYIVFELYSQNPMKEEDGSWVKDETLSYIYSASTDKKGKYSGSTQITSDIKEVWLYTDYLGAISPVKITISDNGEIKYNQADYIASLNTQTRGVTNSGHNYLDDWMLMQGLDWDKYGLPSIVEKDLSLPSSAVLYSIKETYNTTSGKRIKDLHSDWLNNNTTSEIKITKATELSLVFVASGASWSNAVGYFTYPTGTTPTLSSIKKILAFPNASPISKVSDGQRAGALLCGHEVKLKYWNEAAQQFEDEFPEGVTIGWCLEGASFKDGNVGRQSYAGTRYSYSSLNSDNEQRVVALRDGSTDQIVAIGFEDNKDFDYCDATFYLKIANPGSIDTEAPELPSVDPPTTVNNTVTGLLAFEDLWPSQGDYDMNDVIVEYKSTIYQNALTGKAYKIVDEFTPVHSGGSLVSGFGYQLYQLEQDRVRSIKVEGPEGWRVETDQSSPTIILFDNLRSVIGQKYTVTIDLADVDPKQVASPYNPFIFVTSRAREVHLVNYPPTDKADKELFNSHDDVSNVSAGIYYISRYKGEVDLMPYGMNLPVIDFTVLSKAEGVKIYETFPKFISWVESGGKKNTDWYKK</sequence>
<feature type="signal peptide" evidence="1">
    <location>
        <begin position="1"/>
        <end position="24"/>
    </location>
</feature>
<accession>A0A642PQJ3</accession>
<keyword evidence="1" id="KW-0732">Signal</keyword>
<protein>
    <submittedName>
        <fullName evidence="4">LruC domain-containing protein</fullName>
    </submittedName>
</protein>
<evidence type="ECO:0000259" key="3">
    <source>
        <dbReference type="Pfam" id="PF16130"/>
    </source>
</evidence>
<feature type="domain" description="DUF4114" evidence="2">
    <location>
        <begin position="317"/>
        <end position="393"/>
    </location>
</feature>
<dbReference type="InterPro" id="IPR032295">
    <property type="entry name" value="DUF4842"/>
</dbReference>
<dbReference type="EMBL" id="VVYV01000052">
    <property type="protein sequence ID" value="KAA5413453.1"/>
    <property type="molecule type" value="Genomic_DNA"/>
</dbReference>
<name>A0A642PQJ3_9BACE</name>
<dbReference type="Pfam" id="PF16130">
    <property type="entry name" value="DUF4842"/>
    <property type="match status" value="1"/>
</dbReference>
<dbReference type="PROSITE" id="PS51257">
    <property type="entry name" value="PROKAR_LIPOPROTEIN"/>
    <property type="match status" value="1"/>
</dbReference>
<reference evidence="4 5" key="1">
    <citation type="journal article" date="2019" name="Nat. Med.">
        <title>A library of human gut bacterial isolates paired with longitudinal multiomics data enables mechanistic microbiome research.</title>
        <authorList>
            <person name="Poyet M."/>
            <person name="Groussin M."/>
            <person name="Gibbons S.M."/>
            <person name="Avila-Pacheco J."/>
            <person name="Jiang X."/>
            <person name="Kearney S.M."/>
            <person name="Perrotta A.R."/>
            <person name="Berdy B."/>
            <person name="Zhao S."/>
            <person name="Lieberman T.D."/>
            <person name="Swanson P.K."/>
            <person name="Smith M."/>
            <person name="Roesemann S."/>
            <person name="Alexander J.E."/>
            <person name="Rich S.A."/>
            <person name="Livny J."/>
            <person name="Vlamakis H."/>
            <person name="Clish C."/>
            <person name="Bullock K."/>
            <person name="Deik A."/>
            <person name="Scott J."/>
            <person name="Pierce K.A."/>
            <person name="Xavier R.J."/>
            <person name="Alm E.J."/>
        </authorList>
    </citation>
    <scope>NUCLEOTIDE SEQUENCE [LARGE SCALE GENOMIC DNA]</scope>
    <source>
        <strain evidence="4 5">BIOML-A6</strain>
    </source>
</reference>
<dbReference type="InterPro" id="IPR031025">
    <property type="entry name" value="LruC_dom"/>
</dbReference>
<dbReference type="AlphaFoldDB" id="A0A642PQJ3"/>
<evidence type="ECO:0000313" key="4">
    <source>
        <dbReference type="EMBL" id="KAA5413453.1"/>
    </source>
</evidence>
<proteinExistence type="predicted"/>
<dbReference type="Proteomes" id="UP000448877">
    <property type="component" value="Unassembled WGS sequence"/>
</dbReference>
<dbReference type="InterPro" id="IPR025193">
    <property type="entry name" value="DUF4114"/>
</dbReference>
<organism evidence="4 5">
    <name type="scientific">Bacteroides cellulosilyticus</name>
    <dbReference type="NCBI Taxonomy" id="246787"/>
    <lineage>
        <taxon>Bacteria</taxon>
        <taxon>Pseudomonadati</taxon>
        <taxon>Bacteroidota</taxon>
        <taxon>Bacteroidia</taxon>
        <taxon>Bacteroidales</taxon>
        <taxon>Bacteroidaceae</taxon>
        <taxon>Bacteroides</taxon>
    </lineage>
</organism>
<gene>
    <name evidence="4" type="ORF">F2Y81_23010</name>
</gene>